<protein>
    <submittedName>
        <fullName evidence="2">Uncharacterized protein</fullName>
    </submittedName>
</protein>
<sequence>TQQSGDLKNVRITSAMPDNLETLGQKSDTGDAQRQGNLITLNLASLGAQKGVEIAIRAKIKDGVEVGTRLVSQADATYDGLAAPLQSNVVTVLIVGEQLGPVVQAATPGSTATATSTASPTSGAAATATAAPTRAPTAQPTVTPKPPAPELPATSTGVPLSGFALLGLTLLLRTVRLHREQTRI</sequence>
<feature type="compositionally biased region" description="Low complexity" evidence="1">
    <location>
        <begin position="110"/>
        <end position="142"/>
    </location>
</feature>
<dbReference type="Proteomes" id="UP000050509">
    <property type="component" value="Unassembled WGS sequence"/>
</dbReference>
<feature type="region of interest" description="Disordered" evidence="1">
    <location>
        <begin position="1"/>
        <end position="31"/>
    </location>
</feature>
<feature type="compositionally biased region" description="Polar residues" evidence="1">
    <location>
        <begin position="22"/>
        <end position="31"/>
    </location>
</feature>
<evidence type="ECO:0000313" key="2">
    <source>
        <dbReference type="EMBL" id="KPV52557.1"/>
    </source>
</evidence>
<evidence type="ECO:0000313" key="3">
    <source>
        <dbReference type="Proteomes" id="UP000050509"/>
    </source>
</evidence>
<name>A0A0N8PSF2_9CHLR</name>
<keyword evidence="3" id="KW-1185">Reference proteome</keyword>
<organism evidence="2 3">
    <name type="scientific">Kouleothrix aurantiaca</name>
    <dbReference type="NCBI Taxonomy" id="186479"/>
    <lineage>
        <taxon>Bacteria</taxon>
        <taxon>Bacillati</taxon>
        <taxon>Chloroflexota</taxon>
        <taxon>Chloroflexia</taxon>
        <taxon>Chloroflexales</taxon>
        <taxon>Roseiflexineae</taxon>
        <taxon>Roseiflexaceae</taxon>
        <taxon>Kouleothrix</taxon>
    </lineage>
</organism>
<evidence type="ECO:0000256" key="1">
    <source>
        <dbReference type="SAM" id="MobiDB-lite"/>
    </source>
</evidence>
<dbReference type="AlphaFoldDB" id="A0A0N8PSF2"/>
<gene>
    <name evidence="2" type="ORF">SE17_14805</name>
</gene>
<feature type="region of interest" description="Disordered" evidence="1">
    <location>
        <begin position="110"/>
        <end position="155"/>
    </location>
</feature>
<feature type="non-terminal residue" evidence="2">
    <location>
        <position position="1"/>
    </location>
</feature>
<proteinExistence type="predicted"/>
<dbReference type="EMBL" id="LJCR01000506">
    <property type="protein sequence ID" value="KPV52557.1"/>
    <property type="molecule type" value="Genomic_DNA"/>
</dbReference>
<accession>A0A0N8PSF2</accession>
<comment type="caution">
    <text evidence="2">The sequence shown here is derived from an EMBL/GenBank/DDBJ whole genome shotgun (WGS) entry which is preliminary data.</text>
</comment>
<reference evidence="2 3" key="1">
    <citation type="submission" date="2015-09" db="EMBL/GenBank/DDBJ databases">
        <title>Draft genome sequence of Kouleothrix aurantiaca JCM 19913.</title>
        <authorList>
            <person name="Hemp J."/>
        </authorList>
    </citation>
    <scope>NUCLEOTIDE SEQUENCE [LARGE SCALE GENOMIC DNA]</scope>
    <source>
        <strain evidence="2 3">COM-B</strain>
    </source>
</reference>